<organism evidence="3 4">
    <name type="scientific">Hyphococcus lacteus</name>
    <dbReference type="NCBI Taxonomy" id="3143536"/>
    <lineage>
        <taxon>Bacteria</taxon>
        <taxon>Pseudomonadati</taxon>
        <taxon>Pseudomonadota</taxon>
        <taxon>Alphaproteobacteria</taxon>
        <taxon>Parvularculales</taxon>
        <taxon>Parvularculaceae</taxon>
        <taxon>Hyphococcus</taxon>
    </lineage>
</organism>
<evidence type="ECO:0000256" key="2">
    <source>
        <dbReference type="SAM" id="Phobius"/>
    </source>
</evidence>
<feature type="transmembrane region" description="Helical" evidence="2">
    <location>
        <begin position="58"/>
        <end position="76"/>
    </location>
</feature>
<accession>A0ABV3YZN9</accession>
<sequence>MNPVVNETLYPPIQPLFLPDWPRQPPVLIPPVVIPPVTPPCDEDDEDCEPPTEPPVDAPEPGLLIILMLGGVMLYWQRRKIQHTT</sequence>
<feature type="region of interest" description="Disordered" evidence="1">
    <location>
        <begin position="37"/>
        <end position="59"/>
    </location>
</feature>
<dbReference type="RefSeq" id="WP_369311647.1">
    <property type="nucleotide sequence ID" value="NZ_JBEHZE010000001.1"/>
</dbReference>
<dbReference type="EMBL" id="JBEHZE010000001">
    <property type="protein sequence ID" value="MEX6631999.1"/>
    <property type="molecule type" value="Genomic_DNA"/>
</dbReference>
<feature type="compositionally biased region" description="Acidic residues" evidence="1">
    <location>
        <begin position="41"/>
        <end position="50"/>
    </location>
</feature>
<protein>
    <submittedName>
        <fullName evidence="3">PEP-CTERM sorting domain-containing protein</fullName>
    </submittedName>
</protein>
<keyword evidence="2" id="KW-1133">Transmembrane helix</keyword>
<keyword evidence="2" id="KW-0812">Transmembrane</keyword>
<gene>
    <name evidence="3" type="ORF">ABFZ84_00410</name>
</gene>
<proteinExistence type="predicted"/>
<reference evidence="3 4" key="1">
    <citation type="submission" date="2024-05" db="EMBL/GenBank/DDBJ databases">
        <title>Three bacterial strains, DH-69, EH-24, and ECK-19 isolated from coastal sediments.</title>
        <authorList>
            <person name="Ye Y.-Q."/>
            <person name="Du Z.-J."/>
        </authorList>
    </citation>
    <scope>NUCLEOTIDE SEQUENCE [LARGE SCALE GENOMIC DNA]</scope>
    <source>
        <strain evidence="3 4">ECK-19</strain>
    </source>
</reference>
<dbReference type="Proteomes" id="UP001560685">
    <property type="component" value="Unassembled WGS sequence"/>
</dbReference>
<evidence type="ECO:0000313" key="3">
    <source>
        <dbReference type="EMBL" id="MEX6631999.1"/>
    </source>
</evidence>
<comment type="caution">
    <text evidence="3">The sequence shown here is derived from an EMBL/GenBank/DDBJ whole genome shotgun (WGS) entry which is preliminary data.</text>
</comment>
<name>A0ABV3YZN9_9PROT</name>
<evidence type="ECO:0000313" key="4">
    <source>
        <dbReference type="Proteomes" id="UP001560685"/>
    </source>
</evidence>
<keyword evidence="2" id="KW-0472">Membrane</keyword>
<dbReference type="InterPro" id="IPR013424">
    <property type="entry name" value="Ice-binding_C"/>
</dbReference>
<keyword evidence="4" id="KW-1185">Reference proteome</keyword>
<dbReference type="NCBIfam" id="TIGR02595">
    <property type="entry name" value="PEP_CTERM"/>
    <property type="match status" value="1"/>
</dbReference>
<evidence type="ECO:0000256" key="1">
    <source>
        <dbReference type="SAM" id="MobiDB-lite"/>
    </source>
</evidence>